<accession>E0SBL2</accession>
<gene>
    <name evidence="1" type="ordered locus">Dda3937_00512</name>
</gene>
<dbReference type="Proteomes" id="UP000006859">
    <property type="component" value="Chromosome"/>
</dbReference>
<dbReference type="AlphaFoldDB" id="E0SBL2"/>
<sequence length="61" mass="6680">MSLREMACWSRGTTVIACGGLSALAGSFSRFSTLRQKLATRVKIIHLDNHWKINGTTKNSG</sequence>
<proteinExistence type="predicted"/>
<keyword evidence="2" id="KW-1185">Reference proteome</keyword>
<name>E0SBL2_DICD3</name>
<dbReference type="EMBL" id="CP002038">
    <property type="protein sequence ID" value="ADM99616.1"/>
    <property type="molecule type" value="Genomic_DNA"/>
</dbReference>
<dbReference type="HOGENOM" id="CLU_2915029_0_0_6"/>
<reference evidence="1 2" key="1">
    <citation type="journal article" date="2011" name="J. Bacteriol.">
        <title>Genome sequence of the plant-pathogenic bacterium Dickeya dadantii 3937.</title>
        <authorList>
            <person name="Glasner J.D."/>
            <person name="Yang C.H."/>
            <person name="Reverchon S."/>
            <person name="Hugouvieux-Cotte-Pattat N."/>
            <person name="Condemine G."/>
            <person name="Bohin J.P."/>
            <person name="Van Gijsegem F."/>
            <person name="Yang S."/>
            <person name="Franza T."/>
            <person name="Expert D."/>
            <person name="Plunkett G. III"/>
            <person name="San Francisco M.J."/>
            <person name="Charkowski A.O."/>
            <person name="Py B."/>
            <person name="Bell K."/>
            <person name="Rauscher L."/>
            <person name="Rodriguez-Palenzuela P."/>
            <person name="Toussaint A."/>
            <person name="Holeva M.C."/>
            <person name="He S.Y."/>
            <person name="Douet V."/>
            <person name="Boccara M."/>
            <person name="Blanco C."/>
            <person name="Toth I."/>
            <person name="Anderson B.D."/>
            <person name="Biehl B.S."/>
            <person name="Mau B."/>
            <person name="Flynn S.M."/>
            <person name="Barras F."/>
            <person name="Lindeberg M."/>
            <person name="Birch P.R."/>
            <person name="Tsuyumu S."/>
            <person name="Shi X."/>
            <person name="Hibbing M."/>
            <person name="Yap M.N."/>
            <person name="Carpentier M."/>
            <person name="Dassa E."/>
            <person name="Umehara M."/>
            <person name="Kim J.F."/>
            <person name="Rusch M."/>
            <person name="Soni P."/>
            <person name="Mayhew G.F."/>
            <person name="Fouts D.E."/>
            <person name="Gill S.R."/>
            <person name="Blattner F.R."/>
            <person name="Keen N.T."/>
            <person name="Perna N.T."/>
        </authorList>
    </citation>
    <scope>NUCLEOTIDE SEQUENCE [LARGE SCALE GENOMIC DNA]</scope>
    <source>
        <strain evidence="1 2">3937</strain>
    </source>
</reference>
<evidence type="ECO:0000313" key="2">
    <source>
        <dbReference type="Proteomes" id="UP000006859"/>
    </source>
</evidence>
<evidence type="ECO:0000313" key="1">
    <source>
        <dbReference type="EMBL" id="ADM99616.1"/>
    </source>
</evidence>
<protein>
    <submittedName>
        <fullName evidence="1">Uncharacterized protein</fullName>
    </submittedName>
</protein>
<dbReference type="KEGG" id="ddd:Dda3937_00512"/>
<organism evidence="1 2">
    <name type="scientific">Dickeya dadantii (strain 3937)</name>
    <name type="common">Erwinia chrysanthemi (strain 3937)</name>
    <dbReference type="NCBI Taxonomy" id="198628"/>
    <lineage>
        <taxon>Bacteria</taxon>
        <taxon>Pseudomonadati</taxon>
        <taxon>Pseudomonadota</taxon>
        <taxon>Gammaproteobacteria</taxon>
        <taxon>Enterobacterales</taxon>
        <taxon>Pectobacteriaceae</taxon>
        <taxon>Dickeya</taxon>
    </lineage>
</organism>